<dbReference type="HOGENOM" id="CLU_045945_4_2_7"/>
<dbReference type="SUPFAM" id="SSF46955">
    <property type="entry name" value="Putative DNA-binding domain"/>
    <property type="match status" value="1"/>
</dbReference>
<sequence>MTTGIPDKLYLRIGEVSGITGLATSVLRYWESEFPGLSPKKSSSGQRLYTRKDVELVAEIKQLLYAEKLTIEGARKRLEGKKKYRKSELSSEALAALIEDVKLELTSLRDQL</sequence>
<protein>
    <submittedName>
        <fullName evidence="3">Transcriptional regulator, MerR family</fullName>
    </submittedName>
</protein>
<accession>B5EBY6</accession>
<dbReference type="Gene3D" id="1.10.1660.10">
    <property type="match status" value="1"/>
</dbReference>
<reference evidence="3 4" key="2">
    <citation type="journal article" date="2010" name="BMC Genomics">
        <title>The genome of Geobacter bemidjiensis, exemplar for the subsurface clade of Geobacter species that predominate in Fe(III)-reducing subsurface environments.</title>
        <authorList>
            <person name="Aklujkar M."/>
            <person name="Young N.D."/>
            <person name="Holmes D."/>
            <person name="Chavan M."/>
            <person name="Risso C."/>
            <person name="Kiss H.E."/>
            <person name="Han C.S."/>
            <person name="Land M.L."/>
            <person name="Lovley D.R."/>
        </authorList>
    </citation>
    <scope>NUCLEOTIDE SEQUENCE [LARGE SCALE GENOMIC DNA]</scope>
    <source>
        <strain evidence="4">ATCC BAA-1014 / DSM 16622 / JCM 12645 / Bem</strain>
    </source>
</reference>
<evidence type="ECO:0000256" key="1">
    <source>
        <dbReference type="ARBA" id="ARBA00023125"/>
    </source>
</evidence>
<keyword evidence="1" id="KW-0238">DNA-binding</keyword>
<dbReference type="InterPro" id="IPR047057">
    <property type="entry name" value="MerR_fam"/>
</dbReference>
<dbReference type="AlphaFoldDB" id="B5EBY6"/>
<dbReference type="STRING" id="404380.Gbem_1997"/>
<gene>
    <name evidence="3" type="ordered locus">Gbem_1997</name>
</gene>
<dbReference type="KEGG" id="gbm:Gbem_1997"/>
<organism evidence="3 4">
    <name type="scientific">Citrifermentans bemidjiense (strain ATCC BAA-1014 / DSM 16622 / JCM 12645 / Bem)</name>
    <name type="common">Geobacter bemidjiensis</name>
    <dbReference type="NCBI Taxonomy" id="404380"/>
    <lineage>
        <taxon>Bacteria</taxon>
        <taxon>Pseudomonadati</taxon>
        <taxon>Thermodesulfobacteriota</taxon>
        <taxon>Desulfuromonadia</taxon>
        <taxon>Geobacterales</taxon>
        <taxon>Geobacteraceae</taxon>
        <taxon>Citrifermentans</taxon>
    </lineage>
</organism>
<keyword evidence="4" id="KW-1185">Reference proteome</keyword>
<dbReference type="SMART" id="SM00422">
    <property type="entry name" value="HTH_MERR"/>
    <property type="match status" value="1"/>
</dbReference>
<reference evidence="3 4" key="1">
    <citation type="submission" date="2008-07" db="EMBL/GenBank/DDBJ databases">
        <title>Complete sequence of Geobacter bemidjiensis BEM.</title>
        <authorList>
            <consortium name="US DOE Joint Genome Institute"/>
            <person name="Lucas S."/>
            <person name="Copeland A."/>
            <person name="Lapidus A."/>
            <person name="Glavina del Rio T."/>
            <person name="Dalin E."/>
            <person name="Tice H."/>
            <person name="Bruce D."/>
            <person name="Goodwin L."/>
            <person name="Pitluck S."/>
            <person name="Kiss H."/>
            <person name="Brettin T."/>
            <person name="Detter J.C."/>
            <person name="Han C."/>
            <person name="Kuske C.R."/>
            <person name="Schmutz J."/>
            <person name="Larimer F."/>
            <person name="Land M."/>
            <person name="Hauser L."/>
            <person name="Kyrpides N."/>
            <person name="Lykidis A."/>
            <person name="Lovley D."/>
            <person name="Richardson P."/>
        </authorList>
    </citation>
    <scope>NUCLEOTIDE SEQUENCE [LARGE SCALE GENOMIC DNA]</scope>
    <source>
        <strain evidence="4">ATCC BAA-1014 / DSM 16622 / JCM 12645 / Bem</strain>
    </source>
</reference>
<dbReference type="PANTHER" id="PTHR30204:SF15">
    <property type="entry name" value="BLL5018 PROTEIN"/>
    <property type="match status" value="1"/>
</dbReference>
<evidence type="ECO:0000313" key="3">
    <source>
        <dbReference type="EMBL" id="ACH39010.1"/>
    </source>
</evidence>
<dbReference type="Pfam" id="PF13411">
    <property type="entry name" value="MerR_1"/>
    <property type="match status" value="1"/>
</dbReference>
<proteinExistence type="predicted"/>
<dbReference type="PROSITE" id="PS50937">
    <property type="entry name" value="HTH_MERR_2"/>
    <property type="match status" value="1"/>
</dbReference>
<evidence type="ECO:0000313" key="4">
    <source>
        <dbReference type="Proteomes" id="UP000008825"/>
    </source>
</evidence>
<dbReference type="RefSeq" id="WP_012530429.1">
    <property type="nucleotide sequence ID" value="NC_011146.1"/>
</dbReference>
<dbReference type="InterPro" id="IPR009061">
    <property type="entry name" value="DNA-bd_dom_put_sf"/>
</dbReference>
<dbReference type="Proteomes" id="UP000008825">
    <property type="component" value="Chromosome"/>
</dbReference>
<dbReference type="PANTHER" id="PTHR30204">
    <property type="entry name" value="REDOX-CYCLING DRUG-SENSING TRANSCRIPTIONAL ACTIVATOR SOXR"/>
    <property type="match status" value="1"/>
</dbReference>
<name>B5EBY6_CITBB</name>
<feature type="domain" description="HTH merR-type" evidence="2">
    <location>
        <begin position="10"/>
        <end position="80"/>
    </location>
</feature>
<dbReference type="eggNOG" id="COG0789">
    <property type="taxonomic scope" value="Bacteria"/>
</dbReference>
<dbReference type="GO" id="GO:0003700">
    <property type="term" value="F:DNA-binding transcription factor activity"/>
    <property type="evidence" value="ECO:0007669"/>
    <property type="project" value="InterPro"/>
</dbReference>
<evidence type="ECO:0000259" key="2">
    <source>
        <dbReference type="PROSITE" id="PS50937"/>
    </source>
</evidence>
<dbReference type="GO" id="GO:0003677">
    <property type="term" value="F:DNA binding"/>
    <property type="evidence" value="ECO:0007669"/>
    <property type="project" value="UniProtKB-KW"/>
</dbReference>
<dbReference type="InterPro" id="IPR000551">
    <property type="entry name" value="MerR-type_HTH_dom"/>
</dbReference>
<dbReference type="EMBL" id="CP001124">
    <property type="protein sequence ID" value="ACH39010.1"/>
    <property type="molecule type" value="Genomic_DNA"/>
</dbReference>
<dbReference type="OrthoDB" id="9810140at2"/>
<dbReference type="CDD" id="cd04765">
    <property type="entry name" value="HTH_MlrA-like_sg2"/>
    <property type="match status" value="1"/>
</dbReference>